<feature type="transmembrane region" description="Helical" evidence="7">
    <location>
        <begin position="21"/>
        <end position="40"/>
    </location>
</feature>
<evidence type="ECO:0000256" key="4">
    <source>
        <dbReference type="ARBA" id="ARBA00022692"/>
    </source>
</evidence>
<keyword evidence="3" id="KW-1003">Cell membrane</keyword>
<evidence type="ECO:0000256" key="2">
    <source>
        <dbReference type="ARBA" id="ARBA00006679"/>
    </source>
</evidence>
<comment type="subcellular location">
    <subcellularLocation>
        <location evidence="1">Cell membrane</location>
        <topology evidence="1">Multi-pass membrane protein</topology>
    </subcellularLocation>
</comment>
<dbReference type="InterPro" id="IPR032808">
    <property type="entry name" value="DoxX"/>
</dbReference>
<dbReference type="Proteomes" id="UP000245697">
    <property type="component" value="Unassembled WGS sequence"/>
</dbReference>
<evidence type="ECO:0000256" key="6">
    <source>
        <dbReference type="ARBA" id="ARBA00023136"/>
    </source>
</evidence>
<evidence type="ECO:0000313" key="9">
    <source>
        <dbReference type="Proteomes" id="UP000245697"/>
    </source>
</evidence>
<sequence length="137" mass="14772">MSSNAVAGRTEIPARGRKTNRLLWVLQIVVGLDFIAGGLAKLFGMQRMVDLFDHIGAGDWLRYLVAVVEIVGGIGVLIPALSGLAAIGLATLMVAATYTNVVIIGEGWAPVAWFVLVVIIAWGRWPQTKALFTRFSH</sequence>
<protein>
    <submittedName>
        <fullName evidence="8">DoxX-like protein</fullName>
    </submittedName>
</protein>
<comment type="similarity">
    <text evidence="2">Belongs to the DoxX family.</text>
</comment>
<evidence type="ECO:0000256" key="1">
    <source>
        <dbReference type="ARBA" id="ARBA00004651"/>
    </source>
</evidence>
<feature type="transmembrane region" description="Helical" evidence="7">
    <location>
        <begin position="107"/>
        <end position="125"/>
    </location>
</feature>
<accession>A0A316ETS5</accession>
<dbReference type="GO" id="GO:0005886">
    <property type="term" value="C:plasma membrane"/>
    <property type="evidence" value="ECO:0007669"/>
    <property type="project" value="UniProtKB-SubCell"/>
</dbReference>
<dbReference type="PANTHER" id="PTHR33452">
    <property type="entry name" value="OXIDOREDUCTASE CATD-RELATED"/>
    <property type="match status" value="1"/>
</dbReference>
<dbReference type="EMBL" id="QGGR01000024">
    <property type="protein sequence ID" value="PWK36044.1"/>
    <property type="molecule type" value="Genomic_DNA"/>
</dbReference>
<organism evidence="8 9">
    <name type="scientific">Actinoplanes xinjiangensis</name>
    <dbReference type="NCBI Taxonomy" id="512350"/>
    <lineage>
        <taxon>Bacteria</taxon>
        <taxon>Bacillati</taxon>
        <taxon>Actinomycetota</taxon>
        <taxon>Actinomycetes</taxon>
        <taxon>Micromonosporales</taxon>
        <taxon>Micromonosporaceae</taxon>
        <taxon>Actinoplanes</taxon>
    </lineage>
</organism>
<dbReference type="Pfam" id="PF07681">
    <property type="entry name" value="DoxX"/>
    <property type="match status" value="1"/>
</dbReference>
<keyword evidence="9" id="KW-1185">Reference proteome</keyword>
<comment type="caution">
    <text evidence="8">The sequence shown here is derived from an EMBL/GenBank/DDBJ whole genome shotgun (WGS) entry which is preliminary data.</text>
</comment>
<evidence type="ECO:0000256" key="7">
    <source>
        <dbReference type="SAM" id="Phobius"/>
    </source>
</evidence>
<keyword evidence="4 7" id="KW-0812">Transmembrane</keyword>
<evidence type="ECO:0000256" key="3">
    <source>
        <dbReference type="ARBA" id="ARBA00022475"/>
    </source>
</evidence>
<keyword evidence="5 7" id="KW-1133">Transmembrane helix</keyword>
<dbReference type="AlphaFoldDB" id="A0A316ETS5"/>
<keyword evidence="6 7" id="KW-0472">Membrane</keyword>
<dbReference type="InterPro" id="IPR051907">
    <property type="entry name" value="DoxX-like_oxidoreductase"/>
</dbReference>
<dbReference type="OrthoDB" id="3576439at2"/>
<dbReference type="RefSeq" id="WP_109601128.1">
    <property type="nucleotide sequence ID" value="NZ_BONA01000077.1"/>
</dbReference>
<evidence type="ECO:0000256" key="5">
    <source>
        <dbReference type="ARBA" id="ARBA00022989"/>
    </source>
</evidence>
<proteinExistence type="inferred from homology"/>
<feature type="transmembrane region" description="Helical" evidence="7">
    <location>
        <begin position="83"/>
        <end position="101"/>
    </location>
</feature>
<name>A0A316ETS5_9ACTN</name>
<dbReference type="PANTHER" id="PTHR33452:SF1">
    <property type="entry name" value="INNER MEMBRANE PROTEIN YPHA-RELATED"/>
    <property type="match status" value="1"/>
</dbReference>
<reference evidence="8 9" key="1">
    <citation type="submission" date="2018-05" db="EMBL/GenBank/DDBJ databases">
        <title>Genomic Encyclopedia of Archaeal and Bacterial Type Strains, Phase II (KMG-II): from individual species to whole genera.</title>
        <authorList>
            <person name="Goeker M."/>
        </authorList>
    </citation>
    <scope>NUCLEOTIDE SEQUENCE [LARGE SCALE GENOMIC DNA]</scope>
    <source>
        <strain evidence="8 9">DSM 45184</strain>
    </source>
</reference>
<gene>
    <name evidence="8" type="ORF">BC793_12425</name>
</gene>
<evidence type="ECO:0000313" key="8">
    <source>
        <dbReference type="EMBL" id="PWK36044.1"/>
    </source>
</evidence>